<keyword evidence="3" id="KW-0472">Membrane</keyword>
<dbReference type="Proteomes" id="UP000827549">
    <property type="component" value="Chromosome 3"/>
</dbReference>
<dbReference type="InterPro" id="IPR036514">
    <property type="entry name" value="SGNH_hydro_sf"/>
</dbReference>
<evidence type="ECO:0000256" key="3">
    <source>
        <dbReference type="SAM" id="Phobius"/>
    </source>
</evidence>
<dbReference type="InterPro" id="IPR001087">
    <property type="entry name" value="GDSL"/>
</dbReference>
<keyword evidence="5" id="KW-1185">Reference proteome</keyword>
<accession>A0AAF1BLE7</accession>
<evidence type="ECO:0000256" key="2">
    <source>
        <dbReference type="SAM" id="MobiDB-lite"/>
    </source>
</evidence>
<protein>
    <submittedName>
        <fullName evidence="4">Acetylesterase</fullName>
    </submittedName>
</protein>
<dbReference type="InterPro" id="IPR051058">
    <property type="entry name" value="GDSL_Est/Lipase"/>
</dbReference>
<dbReference type="AlphaFoldDB" id="A0AAF1BLE7"/>
<dbReference type="RefSeq" id="XP_062626791.1">
    <property type="nucleotide sequence ID" value="XM_062770807.1"/>
</dbReference>
<gene>
    <name evidence="4" type="primary">aes1</name>
    <name evidence="4" type="ORF">LOC62_03G004285</name>
</gene>
<dbReference type="PANTHER" id="PTHR45648">
    <property type="entry name" value="GDSL LIPASE/ACYLHYDROLASE FAMILY PROTEIN (AFU_ORTHOLOGUE AFUA_4G14700)"/>
    <property type="match status" value="1"/>
</dbReference>
<feature type="compositionally biased region" description="Acidic residues" evidence="2">
    <location>
        <begin position="115"/>
        <end position="140"/>
    </location>
</feature>
<evidence type="ECO:0000313" key="5">
    <source>
        <dbReference type="Proteomes" id="UP000827549"/>
    </source>
</evidence>
<evidence type="ECO:0000256" key="1">
    <source>
        <dbReference type="ARBA" id="ARBA00022801"/>
    </source>
</evidence>
<dbReference type="Gene3D" id="3.40.50.1110">
    <property type="entry name" value="SGNH hydrolase"/>
    <property type="match status" value="1"/>
</dbReference>
<dbReference type="PANTHER" id="PTHR45648:SF22">
    <property type="entry name" value="GDSL LIPASE_ACYLHYDROLASE FAMILY PROTEIN (AFU_ORTHOLOGUE AFUA_4G14700)"/>
    <property type="match status" value="1"/>
</dbReference>
<keyword evidence="3" id="KW-0812">Transmembrane</keyword>
<keyword evidence="1" id="KW-0378">Hydrolase</keyword>
<dbReference type="Pfam" id="PF00657">
    <property type="entry name" value="Lipase_GDSL"/>
    <property type="match status" value="1"/>
</dbReference>
<organism evidence="4 5">
    <name type="scientific">Vanrija pseudolonga</name>
    <dbReference type="NCBI Taxonomy" id="143232"/>
    <lineage>
        <taxon>Eukaryota</taxon>
        <taxon>Fungi</taxon>
        <taxon>Dikarya</taxon>
        <taxon>Basidiomycota</taxon>
        <taxon>Agaricomycotina</taxon>
        <taxon>Tremellomycetes</taxon>
        <taxon>Trichosporonales</taxon>
        <taxon>Trichosporonaceae</taxon>
        <taxon>Vanrija</taxon>
    </lineage>
</organism>
<feature type="region of interest" description="Disordered" evidence="2">
    <location>
        <begin position="78"/>
        <end position="164"/>
    </location>
</feature>
<sequence>MPDRRYAPLGGGAKTPRTRLIALFGAVFIGTLVLLTHPPLGAPLVSPWSKASPDTVASRADAARDAFVAFARSFPQIDTSHPRVPEKEDEDAATTTTGTEARRAAPTKAVIARDVEDEDEDDEGQEGEGEEEDEDDEAAEEGSSSSILPPPRTRRLNTPRTRPVPDNYYVARLRDGRTEFDWSSTRRLFVFGDSFSSIGSNYRQRGVGSGHPGHLDGKIGLKWSDYLYSTFKDPRETGYWNFARDGATIDLQLVPPRLEESGALDNQVDEFQALFTPMPGPAAVDWDSATSLFVVLLGINDVREMARREFSPPALHRTSSALPRALMTRAGKLYRSGARHFLFFTLASLADAPKYSLASGIGHNVSSLLRTATAEYNRALDPALEAFEAEFPEANAMLFDWEGLQAIVGRMPEVFGLTDCSRFEMSVAGRPMDAGRQGLCYQDPSHPTWSIAHILAQSVNGFLHRHSRSFWLGDKTDTAWVAK</sequence>
<name>A0AAF1BLE7_9TREE</name>
<reference evidence="4" key="1">
    <citation type="submission" date="2023-10" db="EMBL/GenBank/DDBJ databases">
        <authorList>
            <person name="Noh H."/>
        </authorList>
    </citation>
    <scope>NUCLEOTIDE SEQUENCE</scope>
    <source>
        <strain evidence="4">DUCC4014</strain>
    </source>
</reference>
<proteinExistence type="predicted"/>
<dbReference type="GO" id="GO:0016788">
    <property type="term" value="F:hydrolase activity, acting on ester bonds"/>
    <property type="evidence" value="ECO:0007669"/>
    <property type="project" value="InterPro"/>
</dbReference>
<feature type="transmembrane region" description="Helical" evidence="3">
    <location>
        <begin position="20"/>
        <end position="40"/>
    </location>
</feature>
<dbReference type="EMBL" id="CP086716">
    <property type="protein sequence ID" value="WOO80759.1"/>
    <property type="molecule type" value="Genomic_DNA"/>
</dbReference>
<dbReference type="SUPFAM" id="SSF52266">
    <property type="entry name" value="SGNH hydrolase"/>
    <property type="match status" value="1"/>
</dbReference>
<evidence type="ECO:0000313" key="4">
    <source>
        <dbReference type="EMBL" id="WOO80759.1"/>
    </source>
</evidence>
<keyword evidence="3" id="KW-1133">Transmembrane helix</keyword>
<dbReference type="GeneID" id="87807523"/>